<reference evidence="3" key="2">
    <citation type="submission" date="2021-04" db="EMBL/GenBank/DDBJ databases">
        <authorList>
            <person name="Gilroy R."/>
        </authorList>
    </citation>
    <scope>NUCLEOTIDE SEQUENCE</scope>
    <source>
        <strain evidence="3">ChiBcec8-14828</strain>
    </source>
</reference>
<evidence type="ECO:0000259" key="2">
    <source>
        <dbReference type="Pfam" id="PF12957"/>
    </source>
</evidence>
<sequence length="331" mass="36908">MKVLMVEPEKKPYVKELASDLQSMQKAVGGLIECVYPYMDPVGIVCNEEGKLLGLPLNRAIYSDTGEMVDIIAGNFFVTGLEGEEFADLTDALLDKYMKMFQSPELFISLDGKIMAIPVPTEELQNIAFGKVATQDVSAEAQANHPRRIFVDMDGTLAKFNPIAKIEDLYEQGYFAALEPQQNVVDAVKLLCEDSRFEVYILSSVLDSEYALQEKNQWLDAHLPQVDTEHRLFPSYGETKQSVIPNGLQPTDTLFDDYSLNLHAWCPPGQAIKCMNGINGTNGTWQGARVFHTDAPEQIAEEIADYALQQQTLQETAVQEAETQLSEVLLE</sequence>
<dbReference type="GO" id="GO:0009264">
    <property type="term" value="P:deoxyribonucleotide catabolic process"/>
    <property type="evidence" value="ECO:0007669"/>
    <property type="project" value="InterPro"/>
</dbReference>
<gene>
    <name evidence="3" type="ORF">H9943_08135</name>
</gene>
<dbReference type="EMBL" id="DWYA01000067">
    <property type="protein sequence ID" value="HJB40348.1"/>
    <property type="molecule type" value="Genomic_DNA"/>
</dbReference>
<organism evidence="3 4">
    <name type="scientific">Candidatus Ruthenibacterium avium</name>
    <dbReference type="NCBI Taxonomy" id="2838751"/>
    <lineage>
        <taxon>Bacteria</taxon>
        <taxon>Bacillati</taxon>
        <taxon>Bacillota</taxon>
        <taxon>Clostridia</taxon>
        <taxon>Eubacteriales</taxon>
        <taxon>Oscillospiraceae</taxon>
        <taxon>Ruthenibacterium</taxon>
    </lineage>
</organism>
<dbReference type="GO" id="GO:0008253">
    <property type="term" value="F:5'-nucleotidase activity"/>
    <property type="evidence" value="ECO:0007669"/>
    <property type="project" value="InterPro"/>
</dbReference>
<protein>
    <submittedName>
        <fullName evidence="3">DUF3846 domain-containing protein</fullName>
    </submittedName>
</protein>
<evidence type="ECO:0000313" key="4">
    <source>
        <dbReference type="Proteomes" id="UP000824209"/>
    </source>
</evidence>
<dbReference type="AlphaFoldDB" id="A0A9D2M3P7"/>
<dbReference type="InterPro" id="IPR023214">
    <property type="entry name" value="HAD_sf"/>
</dbReference>
<dbReference type="SUPFAM" id="SSF56784">
    <property type="entry name" value="HAD-like"/>
    <property type="match status" value="1"/>
</dbReference>
<dbReference type="InterPro" id="IPR010708">
    <property type="entry name" value="5'(3')-deoxyribonucleotidase"/>
</dbReference>
<evidence type="ECO:0000313" key="3">
    <source>
        <dbReference type="EMBL" id="HJB40348.1"/>
    </source>
</evidence>
<accession>A0A9D2M3P7</accession>
<evidence type="ECO:0000256" key="1">
    <source>
        <dbReference type="ARBA" id="ARBA00009589"/>
    </source>
</evidence>
<dbReference type="Pfam" id="PF06941">
    <property type="entry name" value="NT5C"/>
    <property type="match status" value="1"/>
</dbReference>
<dbReference type="Proteomes" id="UP000824209">
    <property type="component" value="Unassembled WGS sequence"/>
</dbReference>
<dbReference type="Pfam" id="PF12957">
    <property type="entry name" value="DUF3846"/>
    <property type="match status" value="1"/>
</dbReference>
<comment type="similarity">
    <text evidence="1">Belongs to the 5'(3')-deoxyribonucleotidase family.</text>
</comment>
<reference evidence="3" key="1">
    <citation type="journal article" date="2021" name="PeerJ">
        <title>Extensive microbial diversity within the chicken gut microbiome revealed by metagenomics and culture.</title>
        <authorList>
            <person name="Gilroy R."/>
            <person name="Ravi A."/>
            <person name="Getino M."/>
            <person name="Pursley I."/>
            <person name="Horton D.L."/>
            <person name="Alikhan N.F."/>
            <person name="Baker D."/>
            <person name="Gharbi K."/>
            <person name="Hall N."/>
            <person name="Watson M."/>
            <person name="Adriaenssens E.M."/>
            <person name="Foster-Nyarko E."/>
            <person name="Jarju S."/>
            <person name="Secka A."/>
            <person name="Antonio M."/>
            <person name="Oren A."/>
            <person name="Chaudhuri R.R."/>
            <person name="La Ragione R."/>
            <person name="Hildebrand F."/>
            <person name="Pallen M.J."/>
        </authorList>
    </citation>
    <scope>NUCLEOTIDE SEQUENCE</scope>
    <source>
        <strain evidence="3">ChiBcec8-14828</strain>
    </source>
</reference>
<comment type="caution">
    <text evidence="3">The sequence shown here is derived from an EMBL/GenBank/DDBJ whole genome shotgun (WGS) entry which is preliminary data.</text>
</comment>
<feature type="domain" description="DUF3846" evidence="2">
    <location>
        <begin position="1"/>
        <end position="102"/>
    </location>
</feature>
<proteinExistence type="inferred from homology"/>
<dbReference type="Gene3D" id="3.40.50.1000">
    <property type="entry name" value="HAD superfamily/HAD-like"/>
    <property type="match status" value="1"/>
</dbReference>
<dbReference type="InterPro" id="IPR036412">
    <property type="entry name" value="HAD-like_sf"/>
</dbReference>
<name>A0A9D2M3P7_9FIRM</name>
<dbReference type="InterPro" id="IPR024559">
    <property type="entry name" value="DUF3846"/>
</dbReference>